<evidence type="ECO:0000256" key="10">
    <source>
        <dbReference type="ARBA" id="ARBA00022777"/>
    </source>
</evidence>
<dbReference type="HOGENOM" id="CLU_790075_0_0_1"/>
<dbReference type="GO" id="GO:0008531">
    <property type="term" value="F:riboflavin kinase activity"/>
    <property type="evidence" value="ECO:0007669"/>
    <property type="project" value="UniProtKB-EC"/>
</dbReference>
<evidence type="ECO:0000256" key="4">
    <source>
        <dbReference type="ARBA" id="ARBA00012105"/>
    </source>
</evidence>
<dbReference type="GO" id="GO:0005739">
    <property type="term" value="C:mitochondrion"/>
    <property type="evidence" value="ECO:0007669"/>
    <property type="project" value="TreeGrafter"/>
</dbReference>
<dbReference type="SUPFAM" id="SSF82114">
    <property type="entry name" value="Riboflavin kinase-like"/>
    <property type="match status" value="1"/>
</dbReference>
<sequence length="351" mass="38346">MKPNEAIALILVLLLVVIGLSWFVFRIRIVPPITPPANTSRDERATNPEPPLRAPPPLPATSPVNPRAGAERTVPVEPPESTGEGARVYIGRRNGDEDGRATAEEAGQDEARGRIYYSRDTLNIGPPALPAAPPSPSHIPIGLPTTKVRRLLILLRPQNPGRRTTQSTMATEGRPSIVGPDSGPEPPYPYRMEGKVISGFGRGSKELGIPTANLPVDSALTPWISSTPSGVYFGYASLNLPAAHPQKPASSPEASFSVYPMVMSIGYNPFYKNTVRSAEVHVLHEFSADFYDAHMRLLILGFIREERDYKSLEALIEDISFDCEVAKSSLAREGWKPESLRDGAEWLLKEL</sequence>
<dbReference type="EMBL" id="GL698490">
    <property type="protein sequence ID" value="EFY90520.1"/>
    <property type="molecule type" value="Genomic_DNA"/>
</dbReference>
<dbReference type="EC" id="2.7.1.26" evidence="4"/>
<name>E9E0W6_METAQ</name>
<evidence type="ECO:0000256" key="14">
    <source>
        <dbReference type="SAM" id="MobiDB-lite"/>
    </source>
</evidence>
<feature type="transmembrane region" description="Helical" evidence="15">
    <location>
        <begin position="6"/>
        <end position="25"/>
    </location>
</feature>
<keyword evidence="9" id="KW-0547">Nucleotide-binding</keyword>
<evidence type="ECO:0000313" key="18">
    <source>
        <dbReference type="Proteomes" id="UP000002499"/>
    </source>
</evidence>
<proteinExistence type="inferred from homology"/>
<evidence type="ECO:0000256" key="2">
    <source>
        <dbReference type="ARBA" id="ARBA00005201"/>
    </source>
</evidence>
<reference evidence="17 18" key="1">
    <citation type="journal article" date="2011" name="PLoS Genet.">
        <title>Genome sequencing and comparative transcriptomics of the model entomopathogenic fungi Metarhizium anisopliae and M. acridum.</title>
        <authorList>
            <person name="Gao Q."/>
            <person name="Jin K."/>
            <person name="Ying S.H."/>
            <person name="Zhang Y."/>
            <person name="Xiao G."/>
            <person name="Shang Y."/>
            <person name="Duan Z."/>
            <person name="Hu X."/>
            <person name="Xie X.Q."/>
            <person name="Zhou G."/>
            <person name="Peng G."/>
            <person name="Luo Z."/>
            <person name="Huang W."/>
            <person name="Wang B."/>
            <person name="Fang W."/>
            <person name="Wang S."/>
            <person name="Zhong Y."/>
            <person name="Ma L.J."/>
            <person name="St Leger R.J."/>
            <person name="Zhao G.P."/>
            <person name="Pei Y."/>
            <person name="Feng M.G."/>
            <person name="Xia Y."/>
            <person name="Wang C."/>
        </authorList>
    </citation>
    <scope>NUCLEOTIDE SEQUENCE [LARGE SCALE GENOMIC DNA]</scope>
    <source>
        <strain evidence="17 18">CQMa 102</strain>
    </source>
</reference>
<evidence type="ECO:0000256" key="15">
    <source>
        <dbReference type="SAM" id="Phobius"/>
    </source>
</evidence>
<evidence type="ECO:0000256" key="1">
    <source>
        <dbReference type="ARBA" id="ARBA00003572"/>
    </source>
</evidence>
<keyword evidence="15" id="KW-1133">Transmembrane helix</keyword>
<dbReference type="OrthoDB" id="276388at2759"/>
<dbReference type="GO" id="GO:0009231">
    <property type="term" value="P:riboflavin biosynthetic process"/>
    <property type="evidence" value="ECO:0007669"/>
    <property type="project" value="InterPro"/>
</dbReference>
<evidence type="ECO:0000256" key="5">
    <source>
        <dbReference type="ARBA" id="ARBA00017394"/>
    </source>
</evidence>
<feature type="compositionally biased region" description="Polar residues" evidence="14">
    <location>
        <begin position="161"/>
        <end position="170"/>
    </location>
</feature>
<comment type="catalytic activity">
    <reaction evidence="13">
        <text>riboflavin + ATP = FMN + ADP + H(+)</text>
        <dbReference type="Rhea" id="RHEA:14357"/>
        <dbReference type="ChEBI" id="CHEBI:15378"/>
        <dbReference type="ChEBI" id="CHEBI:30616"/>
        <dbReference type="ChEBI" id="CHEBI:57986"/>
        <dbReference type="ChEBI" id="CHEBI:58210"/>
        <dbReference type="ChEBI" id="CHEBI:456216"/>
        <dbReference type="EC" id="2.7.1.26"/>
    </reaction>
</comment>
<feature type="compositionally biased region" description="Pro residues" evidence="14">
    <location>
        <begin position="48"/>
        <end position="60"/>
    </location>
</feature>
<dbReference type="InterPro" id="IPR023468">
    <property type="entry name" value="Riboflavin_kinase"/>
</dbReference>
<evidence type="ECO:0000256" key="8">
    <source>
        <dbReference type="ARBA" id="ARBA00022679"/>
    </source>
</evidence>
<dbReference type="eggNOG" id="KOG3110">
    <property type="taxonomic scope" value="Eukaryota"/>
</dbReference>
<dbReference type="InterPro" id="IPR015865">
    <property type="entry name" value="Riboflavin_kinase_bac/euk"/>
</dbReference>
<dbReference type="SMART" id="SM00904">
    <property type="entry name" value="Flavokinase"/>
    <property type="match status" value="1"/>
</dbReference>
<evidence type="ECO:0000256" key="3">
    <source>
        <dbReference type="ARBA" id="ARBA00010108"/>
    </source>
</evidence>
<accession>E9E0W6</accession>
<gene>
    <name evidence="17" type="ORF">MAC_03514</name>
</gene>
<keyword evidence="15" id="KW-0812">Transmembrane</keyword>
<evidence type="ECO:0000256" key="7">
    <source>
        <dbReference type="ARBA" id="ARBA00022643"/>
    </source>
</evidence>
<dbReference type="Proteomes" id="UP000002499">
    <property type="component" value="Unassembled WGS sequence"/>
</dbReference>
<dbReference type="AlphaFoldDB" id="E9E0W6"/>
<comment type="pathway">
    <text evidence="2">Cofactor biosynthesis; FMN biosynthesis; FMN from riboflavin (ATP route): step 1/1.</text>
</comment>
<evidence type="ECO:0000256" key="13">
    <source>
        <dbReference type="ARBA" id="ARBA00047880"/>
    </source>
</evidence>
<dbReference type="Gene3D" id="2.40.30.30">
    <property type="entry name" value="Riboflavin kinase-like"/>
    <property type="match status" value="1"/>
</dbReference>
<dbReference type="PANTHER" id="PTHR22749:SF6">
    <property type="entry name" value="RIBOFLAVIN KINASE"/>
    <property type="match status" value="1"/>
</dbReference>
<keyword evidence="15" id="KW-0472">Membrane</keyword>
<keyword evidence="10 17" id="KW-0418">Kinase</keyword>
<dbReference type="Pfam" id="PF01687">
    <property type="entry name" value="Flavokinase"/>
    <property type="match status" value="1"/>
</dbReference>
<dbReference type="GO" id="GO:0005524">
    <property type="term" value="F:ATP binding"/>
    <property type="evidence" value="ECO:0007669"/>
    <property type="project" value="UniProtKB-KW"/>
</dbReference>
<dbReference type="PANTHER" id="PTHR22749">
    <property type="entry name" value="RIBOFLAVIN KINASE/FMN ADENYLYLTRANSFERASE"/>
    <property type="match status" value="1"/>
</dbReference>
<dbReference type="GO" id="GO:0009398">
    <property type="term" value="P:FMN biosynthetic process"/>
    <property type="evidence" value="ECO:0007669"/>
    <property type="project" value="UniProtKB-UniPathway"/>
</dbReference>
<comment type="function">
    <text evidence="1">Catalyzes the phosphorylation of riboflavin (vitamin B2) to form flavin mononucleotide (FMN) coenzyme.</text>
</comment>
<evidence type="ECO:0000313" key="17">
    <source>
        <dbReference type="EMBL" id="EFY90520.1"/>
    </source>
</evidence>
<dbReference type="KEGG" id="maw:19247825"/>
<feature type="domain" description="Riboflavin kinase" evidence="16">
    <location>
        <begin position="185"/>
        <end position="331"/>
    </location>
</feature>
<dbReference type="GeneID" id="19247825"/>
<evidence type="ECO:0000256" key="12">
    <source>
        <dbReference type="ARBA" id="ARBA00029960"/>
    </source>
</evidence>
<feature type="compositionally biased region" description="Basic and acidic residues" evidence="14">
    <location>
        <begin position="93"/>
        <end position="113"/>
    </location>
</feature>
<comment type="similarity">
    <text evidence="3">Belongs to the flavokinase family.</text>
</comment>
<keyword evidence="8" id="KW-0808">Transferase</keyword>
<keyword evidence="18" id="KW-1185">Reference proteome</keyword>
<dbReference type="UniPathway" id="UPA00276">
    <property type="reaction ID" value="UER00406"/>
</dbReference>
<feature type="region of interest" description="Disordered" evidence="14">
    <location>
        <begin position="160"/>
        <end position="186"/>
    </location>
</feature>
<keyword evidence="7" id="KW-0288">FMN</keyword>
<dbReference type="InterPro" id="IPR023465">
    <property type="entry name" value="Riboflavin_kinase_dom_sf"/>
</dbReference>
<organism evidence="18">
    <name type="scientific">Metarhizium acridum (strain CQMa 102)</name>
    <dbReference type="NCBI Taxonomy" id="655827"/>
    <lineage>
        <taxon>Eukaryota</taxon>
        <taxon>Fungi</taxon>
        <taxon>Dikarya</taxon>
        <taxon>Ascomycota</taxon>
        <taxon>Pezizomycotina</taxon>
        <taxon>Sordariomycetes</taxon>
        <taxon>Hypocreomycetidae</taxon>
        <taxon>Hypocreales</taxon>
        <taxon>Clavicipitaceae</taxon>
        <taxon>Metarhizium</taxon>
    </lineage>
</organism>
<dbReference type="STRING" id="655827.E9E0W6"/>
<keyword evidence="11" id="KW-0067">ATP-binding</keyword>
<evidence type="ECO:0000256" key="6">
    <source>
        <dbReference type="ARBA" id="ARBA00022630"/>
    </source>
</evidence>
<evidence type="ECO:0000256" key="9">
    <source>
        <dbReference type="ARBA" id="ARBA00022741"/>
    </source>
</evidence>
<evidence type="ECO:0000256" key="11">
    <source>
        <dbReference type="ARBA" id="ARBA00022840"/>
    </source>
</evidence>
<keyword evidence="6" id="KW-0285">Flavoprotein</keyword>
<evidence type="ECO:0000259" key="16">
    <source>
        <dbReference type="SMART" id="SM00904"/>
    </source>
</evidence>
<protein>
    <recommendedName>
        <fullName evidence="5">Riboflavin kinase</fullName>
        <ecNumber evidence="4">2.7.1.26</ecNumber>
    </recommendedName>
    <alternativeName>
        <fullName evidence="12">Flavin mononucleotide kinase 1</fullName>
    </alternativeName>
</protein>
<dbReference type="InParanoid" id="E9E0W6"/>
<feature type="region of interest" description="Disordered" evidence="14">
    <location>
        <begin position="34"/>
        <end position="113"/>
    </location>
</feature>
<dbReference type="FunCoup" id="E9E0W6">
    <property type="interactions" value="361"/>
</dbReference>